<dbReference type="GO" id="GO:0000460">
    <property type="term" value="P:maturation of 5.8S rRNA"/>
    <property type="evidence" value="ECO:0007669"/>
    <property type="project" value="TreeGrafter"/>
</dbReference>
<dbReference type="GO" id="GO:0004519">
    <property type="term" value="F:endonuclease activity"/>
    <property type="evidence" value="ECO:0007669"/>
    <property type="project" value="InterPro"/>
</dbReference>
<dbReference type="PANTHER" id="PTHR15002">
    <property type="entry name" value="RIBOSOMAL BIOGENESIS PROTEIN LAS1L"/>
    <property type="match status" value="1"/>
</dbReference>
<accession>A0A9P0GEZ2</accession>
<proteinExistence type="predicted"/>
<evidence type="ECO:0000313" key="1">
    <source>
        <dbReference type="EMBL" id="CAH1108411.1"/>
    </source>
</evidence>
<dbReference type="AlphaFoldDB" id="A0A9P0GEZ2"/>
<protein>
    <recommendedName>
        <fullName evidence="3">Las1-like protein</fullName>
    </recommendedName>
</protein>
<dbReference type="GO" id="GO:0000470">
    <property type="term" value="P:maturation of LSU-rRNA"/>
    <property type="evidence" value="ECO:0007669"/>
    <property type="project" value="TreeGrafter"/>
</dbReference>
<name>A0A9P0GEZ2_9CUCU</name>
<dbReference type="Pfam" id="PF04031">
    <property type="entry name" value="Las1"/>
    <property type="match status" value="1"/>
</dbReference>
<dbReference type="PANTHER" id="PTHR15002:SF0">
    <property type="entry name" value="RIBOSOMAL BIOGENESIS PROTEIN LAS1L"/>
    <property type="match status" value="1"/>
</dbReference>
<dbReference type="GO" id="GO:0090730">
    <property type="term" value="C:Las1 complex"/>
    <property type="evidence" value="ECO:0007669"/>
    <property type="project" value="InterPro"/>
</dbReference>
<gene>
    <name evidence="1" type="ORF">PSYICH_LOCUS8979</name>
</gene>
<organism evidence="1 2">
    <name type="scientific">Psylliodes chrysocephalus</name>
    <dbReference type="NCBI Taxonomy" id="3402493"/>
    <lineage>
        <taxon>Eukaryota</taxon>
        <taxon>Metazoa</taxon>
        <taxon>Ecdysozoa</taxon>
        <taxon>Arthropoda</taxon>
        <taxon>Hexapoda</taxon>
        <taxon>Insecta</taxon>
        <taxon>Pterygota</taxon>
        <taxon>Neoptera</taxon>
        <taxon>Endopterygota</taxon>
        <taxon>Coleoptera</taxon>
        <taxon>Polyphaga</taxon>
        <taxon>Cucujiformia</taxon>
        <taxon>Chrysomeloidea</taxon>
        <taxon>Chrysomelidae</taxon>
        <taxon>Galerucinae</taxon>
        <taxon>Alticini</taxon>
        <taxon>Psylliodes</taxon>
    </lineage>
</organism>
<sequence>MAFSQKHDGKVYVPWYNTNEWRSVYNLLTSNCPENLRKALSILKIWKNITPLLSAGVEGTLILLETILADFNNTPEPQVIQIYSITLLRFLNISAANSNRQGNFNRTVSKNDLPKWLIDIRHDIAHDHILPSKSMLELALTNSLQWLIEKYWKIQNHSISDYVVNTDYSNAKIFDCLNAYVRLNLNMYRGFDLNEYDEALMEKVNYLVSKRYNKLKTDTQGLIIILEEILKQALSDPDNRKIANKVAKKLVDEKALLGANLETTKEGNEVISKTFKKLWKNLLNILYENEGFLAALFDQLWLFIICNSKIEIDKKIACLWICDLLNGLLKEQALQKELTNQIEQNPSQADLMTTRLNLKYKLEKKFPEYQDCTEFESLEKLCLVNLDNFEKNILQNPNIFAVKFLDRVMKFNKNPEDYRCLITHTFANMYERIGRTSKIGFSNISTIDNLPFNLGTYETDIPSRIDRNCFENTKDAVMKEDVLHCKRLIKIKNTLPYKNCPFGQLPHQSKTENPLLMNRN</sequence>
<evidence type="ECO:0008006" key="3">
    <source>
        <dbReference type="Google" id="ProtNLM"/>
    </source>
</evidence>
<dbReference type="OrthoDB" id="10263222at2759"/>
<dbReference type="GO" id="GO:0030687">
    <property type="term" value="C:preribosome, large subunit precursor"/>
    <property type="evidence" value="ECO:0007669"/>
    <property type="project" value="TreeGrafter"/>
</dbReference>
<dbReference type="EMBL" id="OV651815">
    <property type="protein sequence ID" value="CAH1108411.1"/>
    <property type="molecule type" value="Genomic_DNA"/>
</dbReference>
<evidence type="ECO:0000313" key="2">
    <source>
        <dbReference type="Proteomes" id="UP001153636"/>
    </source>
</evidence>
<reference evidence="1" key="1">
    <citation type="submission" date="2022-01" db="EMBL/GenBank/DDBJ databases">
        <authorList>
            <person name="King R."/>
        </authorList>
    </citation>
    <scope>NUCLEOTIDE SEQUENCE</scope>
</reference>
<dbReference type="InterPro" id="IPR007174">
    <property type="entry name" value="Las1"/>
</dbReference>
<keyword evidence="2" id="KW-1185">Reference proteome</keyword>
<dbReference type="Proteomes" id="UP001153636">
    <property type="component" value="Chromosome 3"/>
</dbReference>